<dbReference type="AlphaFoldDB" id="A0A7W8H7S4"/>
<dbReference type="EMBL" id="JACHFW010000002">
    <property type="protein sequence ID" value="MBB5263466.1"/>
    <property type="molecule type" value="Genomic_DNA"/>
</dbReference>
<gene>
    <name evidence="1" type="ORF">HNP82_000564</name>
</gene>
<protein>
    <submittedName>
        <fullName evidence="1">Uncharacterized protein</fullName>
    </submittedName>
</protein>
<accession>A0A7W8H7S4</accession>
<evidence type="ECO:0000313" key="2">
    <source>
        <dbReference type="Proteomes" id="UP000543642"/>
    </source>
</evidence>
<reference evidence="1 2" key="1">
    <citation type="submission" date="2020-08" db="EMBL/GenBank/DDBJ databases">
        <title>Genomic Encyclopedia of Type Strains, Phase IV (KMG-IV): sequencing the most valuable type-strain genomes for metagenomic binning, comparative biology and taxonomic classification.</title>
        <authorList>
            <person name="Goeker M."/>
        </authorList>
    </citation>
    <scope>NUCLEOTIDE SEQUENCE [LARGE SCALE GENOMIC DNA]</scope>
    <source>
        <strain evidence="1 2">DSM 106146</strain>
    </source>
</reference>
<name>A0A7W8H7S4_9FIRM</name>
<evidence type="ECO:0000313" key="1">
    <source>
        <dbReference type="EMBL" id="MBB5263466.1"/>
    </source>
</evidence>
<comment type="caution">
    <text evidence="1">The sequence shown here is derived from an EMBL/GenBank/DDBJ whole genome shotgun (WGS) entry which is preliminary data.</text>
</comment>
<keyword evidence="2" id="KW-1185">Reference proteome</keyword>
<proteinExistence type="predicted"/>
<organism evidence="1 2">
    <name type="scientific">Catenibacillus scindens</name>
    <dbReference type="NCBI Taxonomy" id="673271"/>
    <lineage>
        <taxon>Bacteria</taxon>
        <taxon>Bacillati</taxon>
        <taxon>Bacillota</taxon>
        <taxon>Clostridia</taxon>
        <taxon>Lachnospirales</taxon>
        <taxon>Lachnospiraceae</taxon>
        <taxon>Catenibacillus</taxon>
    </lineage>
</organism>
<dbReference type="Proteomes" id="UP000543642">
    <property type="component" value="Unassembled WGS sequence"/>
</dbReference>
<sequence length="60" mass="6827">MREMYRNEGLTDEEISQILVLDIKDADYFESQGMTNQHGGGGLFAQDEEIMELPMEKSGK</sequence>